<sequence length="444" mass="49051">MILLSFTVRNHASIRDEITVDLTRPTLRTLQPADLDWAGSTYPIAGIFGGNATGKSSVLDALRYVFSAIRSSATGWQASKAFPRAPFKLDGTARMSSSTFELDFVFDGHRHVFGFEVDADGIKREWLRDVPRSRWRTLLERDRDAGTLTFHSSLRGKIAVTARELVLSRALLLGGTPLHAVAQDLVSHFDAVLVKDSHREARLREIADSLAEKRITFADLEALLQVADIGVTKVDLEERSIPERTRRALLNFTRDLRQNPSTDEGPGAQTDEEPDDLDDAQLELVIRHLIFTHRGRVEECPTFSIAEESDGTVAWLATAVPALETLRAGGLLVIDEIDASLHPHLLEVLLGAFADPDVNVKHAQLIFTSHESHILSPLSEVKLEPEQVWFTDKSFEGVTELTCLADFPKHPDANVARRYLAGRYGGTPRLSPSMLAALVTAGVN</sequence>
<evidence type="ECO:0000256" key="1">
    <source>
        <dbReference type="SAM" id="MobiDB-lite"/>
    </source>
</evidence>
<protein>
    <submittedName>
        <fullName evidence="3">ATP-binding protein</fullName>
    </submittedName>
</protein>
<name>A0ABY8PXM9_9ACTN</name>
<dbReference type="Proteomes" id="UP001244136">
    <property type="component" value="Chromosome"/>
</dbReference>
<dbReference type="Pfam" id="PF13304">
    <property type="entry name" value="AAA_21"/>
    <property type="match status" value="1"/>
</dbReference>
<gene>
    <name evidence="3" type="ORF">QH948_00280</name>
</gene>
<dbReference type="PANTHER" id="PTHR40396">
    <property type="entry name" value="ATPASE-LIKE PROTEIN"/>
    <property type="match status" value="1"/>
</dbReference>
<feature type="region of interest" description="Disordered" evidence="1">
    <location>
        <begin position="253"/>
        <end position="275"/>
    </location>
</feature>
<evidence type="ECO:0000259" key="2">
    <source>
        <dbReference type="Pfam" id="PF13304"/>
    </source>
</evidence>
<organism evidence="3 4">
    <name type="scientific">Tessaracoccus lacteus</name>
    <dbReference type="NCBI Taxonomy" id="3041766"/>
    <lineage>
        <taxon>Bacteria</taxon>
        <taxon>Bacillati</taxon>
        <taxon>Actinomycetota</taxon>
        <taxon>Actinomycetes</taxon>
        <taxon>Propionibacteriales</taxon>
        <taxon>Propionibacteriaceae</taxon>
        <taxon>Tessaracoccus</taxon>
    </lineage>
</organism>
<keyword evidence="3" id="KW-0067">ATP-binding</keyword>
<reference evidence="3 4" key="1">
    <citation type="journal article" date="2008" name="Int. J. Syst. Evol. Microbiol.">
        <title>Tessaracoccus flavescens sp. nov., isolated from marine sediment.</title>
        <authorList>
            <person name="Lee D.W."/>
            <person name="Lee S.D."/>
        </authorList>
    </citation>
    <scope>NUCLEOTIDE SEQUENCE [LARGE SCALE GENOMIC DNA]</scope>
    <source>
        <strain evidence="3 4">T21</strain>
    </source>
</reference>
<keyword evidence="4" id="KW-1185">Reference proteome</keyword>
<evidence type="ECO:0000313" key="4">
    <source>
        <dbReference type="Proteomes" id="UP001244136"/>
    </source>
</evidence>
<dbReference type="PANTHER" id="PTHR40396:SF1">
    <property type="entry name" value="ATPASE AAA-TYPE CORE DOMAIN-CONTAINING PROTEIN"/>
    <property type="match status" value="1"/>
</dbReference>
<keyword evidence="3" id="KW-0547">Nucleotide-binding</keyword>
<feature type="domain" description="ATPase AAA-type core" evidence="2">
    <location>
        <begin position="44"/>
        <end position="375"/>
    </location>
</feature>
<dbReference type="Gene3D" id="3.40.50.300">
    <property type="entry name" value="P-loop containing nucleotide triphosphate hydrolases"/>
    <property type="match status" value="1"/>
</dbReference>
<accession>A0ABY8PXM9</accession>
<dbReference type="RefSeq" id="WP_281144999.1">
    <property type="nucleotide sequence ID" value="NZ_CP123967.1"/>
</dbReference>
<dbReference type="SUPFAM" id="SSF52540">
    <property type="entry name" value="P-loop containing nucleoside triphosphate hydrolases"/>
    <property type="match status" value="1"/>
</dbReference>
<dbReference type="EMBL" id="CP123967">
    <property type="protein sequence ID" value="WGT47265.1"/>
    <property type="molecule type" value="Genomic_DNA"/>
</dbReference>
<dbReference type="InterPro" id="IPR003959">
    <property type="entry name" value="ATPase_AAA_core"/>
</dbReference>
<dbReference type="InterPro" id="IPR027417">
    <property type="entry name" value="P-loop_NTPase"/>
</dbReference>
<evidence type="ECO:0000313" key="3">
    <source>
        <dbReference type="EMBL" id="WGT47265.1"/>
    </source>
</evidence>
<dbReference type="GO" id="GO:0005524">
    <property type="term" value="F:ATP binding"/>
    <property type="evidence" value="ECO:0007669"/>
    <property type="project" value="UniProtKB-KW"/>
</dbReference>
<proteinExistence type="predicted"/>